<organism evidence="4 5">
    <name type="scientific">Septoria linicola</name>
    <dbReference type="NCBI Taxonomy" id="215465"/>
    <lineage>
        <taxon>Eukaryota</taxon>
        <taxon>Fungi</taxon>
        <taxon>Dikarya</taxon>
        <taxon>Ascomycota</taxon>
        <taxon>Pezizomycotina</taxon>
        <taxon>Dothideomycetes</taxon>
        <taxon>Dothideomycetidae</taxon>
        <taxon>Mycosphaerellales</taxon>
        <taxon>Mycosphaerellaceae</taxon>
        <taxon>Septoria</taxon>
    </lineage>
</organism>
<evidence type="ECO:0000256" key="1">
    <source>
        <dbReference type="SAM" id="Coils"/>
    </source>
</evidence>
<sequence>MTQVLRSLYLLWLPFAVLCLVIPAEGQGNAHHIYARKALAREIASLKAEYGEAVDTSLNGYDHELVATTLKEARRKRSVAEVKDELAKEATVIKAQYGGDTNKIDLSLDGYDLGDVEDYDEEIDSDETEDDDSPTPKQKRSFPPVIVQEASAIKAEYRTNKIDLSLDGYDLDSPADGEDDDDTTVEDNDATLETRDTGSANADDILGHIYSRSTPLKNYEPVPNKAEFSNDVDFSLDGYDIEDLNADYDTVEDEDDDESSPLTRRSDDDDDEDDDKEPNTPAAAEESIISAPNKADFSPGVDFSLNGYDTEGLVRRDLEAEADVEAEAEAENDEQDETLDQYLTSWDDEVRKRDFPDDIDDVDDNDRYHDVGGEDEAESLAAEATAAAEAARENVRRAVETAEEGVEKWYGGVKRWLGGPEQ</sequence>
<keyword evidence="3" id="KW-0732">Signal</keyword>
<dbReference type="OrthoDB" id="3645550at2759"/>
<feature type="compositionally biased region" description="Acidic residues" evidence="2">
    <location>
        <begin position="169"/>
        <end position="190"/>
    </location>
</feature>
<gene>
    <name evidence="4" type="ORF">Slin15195_G024700</name>
</gene>
<feature type="compositionally biased region" description="Acidic residues" evidence="2">
    <location>
        <begin position="243"/>
        <end position="259"/>
    </location>
</feature>
<name>A0A9Q9AQW7_9PEZI</name>
<feature type="coiled-coil region" evidence="1">
    <location>
        <begin position="374"/>
        <end position="401"/>
    </location>
</feature>
<accession>A0A9Q9AQW7</accession>
<protein>
    <submittedName>
        <fullName evidence="4">Uncharacterized protein</fullName>
    </submittedName>
</protein>
<keyword evidence="1" id="KW-0175">Coiled coil</keyword>
<reference evidence="4" key="1">
    <citation type="submission" date="2022-06" db="EMBL/GenBank/DDBJ databases">
        <title>Complete genome sequences of two strains of the flax pathogen Septoria linicola.</title>
        <authorList>
            <person name="Lapalu N."/>
            <person name="Simon A."/>
            <person name="Demenou B."/>
            <person name="Paumier D."/>
            <person name="Guillot M.-P."/>
            <person name="Gout L."/>
            <person name="Valade R."/>
        </authorList>
    </citation>
    <scope>NUCLEOTIDE SEQUENCE</scope>
    <source>
        <strain evidence="4">SE15195</strain>
    </source>
</reference>
<keyword evidence="5" id="KW-1185">Reference proteome</keyword>
<dbReference type="Proteomes" id="UP001056384">
    <property type="component" value="Chromosome 2"/>
</dbReference>
<feature type="region of interest" description="Disordered" evidence="2">
    <location>
        <begin position="122"/>
        <end position="145"/>
    </location>
</feature>
<feature type="chain" id="PRO_5040491967" evidence="3">
    <location>
        <begin position="27"/>
        <end position="422"/>
    </location>
</feature>
<evidence type="ECO:0000313" key="5">
    <source>
        <dbReference type="Proteomes" id="UP001056384"/>
    </source>
</evidence>
<evidence type="ECO:0000313" key="4">
    <source>
        <dbReference type="EMBL" id="USW49151.1"/>
    </source>
</evidence>
<feature type="region of interest" description="Disordered" evidence="2">
    <location>
        <begin position="166"/>
        <end position="203"/>
    </location>
</feature>
<evidence type="ECO:0000256" key="2">
    <source>
        <dbReference type="SAM" id="MobiDB-lite"/>
    </source>
</evidence>
<proteinExistence type="predicted"/>
<feature type="region of interest" description="Disordered" evidence="2">
    <location>
        <begin position="353"/>
        <end position="372"/>
    </location>
</feature>
<feature type="region of interest" description="Disordered" evidence="2">
    <location>
        <begin position="243"/>
        <end position="302"/>
    </location>
</feature>
<feature type="signal peptide" evidence="3">
    <location>
        <begin position="1"/>
        <end position="26"/>
    </location>
</feature>
<feature type="compositionally biased region" description="Acidic residues" evidence="2">
    <location>
        <begin position="122"/>
        <end position="133"/>
    </location>
</feature>
<evidence type="ECO:0000256" key="3">
    <source>
        <dbReference type="SAM" id="SignalP"/>
    </source>
</evidence>
<dbReference type="AlphaFoldDB" id="A0A9Q9AQW7"/>
<dbReference type="EMBL" id="CP099419">
    <property type="protein sequence ID" value="USW49151.1"/>
    <property type="molecule type" value="Genomic_DNA"/>
</dbReference>